<keyword evidence="1" id="KW-0812">Transmembrane</keyword>
<feature type="transmembrane region" description="Helical" evidence="1">
    <location>
        <begin position="129"/>
        <end position="150"/>
    </location>
</feature>
<keyword evidence="1" id="KW-1133">Transmembrane helix</keyword>
<evidence type="ECO:0000313" key="2">
    <source>
        <dbReference type="EMBL" id="CAI9949908.1"/>
    </source>
</evidence>
<organism evidence="3">
    <name type="scientific">Hexamita inflata</name>
    <dbReference type="NCBI Taxonomy" id="28002"/>
    <lineage>
        <taxon>Eukaryota</taxon>
        <taxon>Metamonada</taxon>
        <taxon>Diplomonadida</taxon>
        <taxon>Hexamitidae</taxon>
        <taxon>Hexamitinae</taxon>
        <taxon>Hexamita</taxon>
    </lineage>
</organism>
<evidence type="ECO:0000313" key="5">
    <source>
        <dbReference type="EMBL" id="CAL6053742.1"/>
    </source>
</evidence>
<sequence length="210" mass="24037">MNIEDIVYIANEMRKDVLFYKFIPNNCATVSIFTALSIELQVKTHLHCAAQKQQSSGKEFGTQSYGDILKQFVSMTFHCRVFQSLQEIISFRLFNTVHRYVWQNKRKSGIINQKNTCLKTTLVDWTLRWLSYILLDASLFNILIGTVIALLGPPLIRSSCIQFFMLGQSSILCLFMQLRDIVKVNHLCDSTIGVDKVGRPNLMVICGFRG</sequence>
<evidence type="ECO:0000256" key="1">
    <source>
        <dbReference type="SAM" id="Phobius"/>
    </source>
</evidence>
<evidence type="ECO:0000313" key="6">
    <source>
        <dbReference type="Proteomes" id="UP001642409"/>
    </source>
</evidence>
<evidence type="ECO:0000313" key="4">
    <source>
        <dbReference type="EMBL" id="CAL6053738.1"/>
    </source>
</evidence>
<dbReference type="EMBL" id="CATOUU010000805">
    <property type="protein sequence ID" value="CAI9949908.1"/>
    <property type="molecule type" value="Genomic_DNA"/>
</dbReference>
<evidence type="ECO:0000313" key="3">
    <source>
        <dbReference type="EMBL" id="CAI9949912.1"/>
    </source>
</evidence>
<dbReference type="EMBL" id="CAXDID020000198">
    <property type="protein sequence ID" value="CAL6053742.1"/>
    <property type="molecule type" value="Genomic_DNA"/>
</dbReference>
<dbReference type="AlphaFoldDB" id="A0AA86Q5W3"/>
<accession>A0AA86Q5W3</accession>
<reference evidence="4 6" key="2">
    <citation type="submission" date="2024-07" db="EMBL/GenBank/DDBJ databases">
        <authorList>
            <person name="Akdeniz Z."/>
        </authorList>
    </citation>
    <scope>NUCLEOTIDE SEQUENCE [LARGE SCALE GENOMIC DNA]</scope>
</reference>
<name>A0AA86Q5W3_9EUKA</name>
<comment type="caution">
    <text evidence="3">The sequence shown here is derived from an EMBL/GenBank/DDBJ whole genome shotgun (WGS) entry which is preliminary data.</text>
</comment>
<dbReference type="Proteomes" id="UP001642409">
    <property type="component" value="Unassembled WGS sequence"/>
</dbReference>
<dbReference type="EMBL" id="CAXDID020000198">
    <property type="protein sequence ID" value="CAL6053738.1"/>
    <property type="molecule type" value="Genomic_DNA"/>
</dbReference>
<protein>
    <submittedName>
        <fullName evidence="4">Hypothetical_protein</fullName>
    </submittedName>
</protein>
<feature type="transmembrane region" description="Helical" evidence="1">
    <location>
        <begin position="156"/>
        <end position="176"/>
    </location>
</feature>
<proteinExistence type="predicted"/>
<keyword evidence="6" id="KW-1185">Reference proteome</keyword>
<keyword evidence="1" id="KW-0472">Membrane</keyword>
<dbReference type="EMBL" id="CATOUU010000805">
    <property type="protein sequence ID" value="CAI9949912.1"/>
    <property type="molecule type" value="Genomic_DNA"/>
</dbReference>
<reference evidence="3" key="1">
    <citation type="submission" date="2023-06" db="EMBL/GenBank/DDBJ databases">
        <authorList>
            <person name="Kurt Z."/>
        </authorList>
    </citation>
    <scope>NUCLEOTIDE SEQUENCE</scope>
</reference>
<gene>
    <name evidence="2" type="ORF">HINF_LOCUS37553</name>
    <name evidence="3" type="ORF">HINF_LOCUS37557</name>
    <name evidence="4" type="ORF">HINF_LOCUS45594</name>
    <name evidence="5" type="ORF">HINF_LOCUS45598</name>
</gene>